<dbReference type="EMBL" id="QXFY01002057">
    <property type="protein sequence ID" value="KAE9303859.1"/>
    <property type="molecule type" value="Genomic_DNA"/>
</dbReference>
<dbReference type="AlphaFoldDB" id="A0A6G0QVQ6"/>
<accession>A0A6G0QVQ6</accession>
<sequence>MEPVTPAGISRGLFDGTAMLLNEAMVALSKFQGNSDDEPHGMHAVGGPTENLYIPGREWREFRLPRQQPPLSTHELWIRRSETLVPTITKFRRGRPT</sequence>
<organism evidence="1 2">
    <name type="scientific">Phytophthora fragariae</name>
    <dbReference type="NCBI Taxonomy" id="53985"/>
    <lineage>
        <taxon>Eukaryota</taxon>
        <taxon>Sar</taxon>
        <taxon>Stramenopiles</taxon>
        <taxon>Oomycota</taxon>
        <taxon>Peronosporomycetes</taxon>
        <taxon>Peronosporales</taxon>
        <taxon>Peronosporaceae</taxon>
        <taxon>Phytophthora</taxon>
    </lineage>
</organism>
<dbReference type="Proteomes" id="UP000486351">
    <property type="component" value="Unassembled WGS sequence"/>
</dbReference>
<comment type="caution">
    <text evidence="1">The sequence shown here is derived from an EMBL/GenBank/DDBJ whole genome shotgun (WGS) entry which is preliminary data.</text>
</comment>
<proteinExistence type="predicted"/>
<protein>
    <submittedName>
        <fullName evidence="1">Uncharacterized protein</fullName>
    </submittedName>
</protein>
<gene>
    <name evidence="1" type="ORF">PF008_g22113</name>
</gene>
<name>A0A6G0QVQ6_9STRA</name>
<evidence type="ECO:0000313" key="2">
    <source>
        <dbReference type="Proteomes" id="UP000486351"/>
    </source>
</evidence>
<reference evidence="1 2" key="1">
    <citation type="submission" date="2018-09" db="EMBL/GenBank/DDBJ databases">
        <title>Genomic investigation of the strawberry pathogen Phytophthora fragariae indicates pathogenicity is determined by transcriptional variation in three key races.</title>
        <authorList>
            <person name="Adams T.M."/>
            <person name="Armitage A.D."/>
            <person name="Sobczyk M.K."/>
            <person name="Bates H.J."/>
            <person name="Dunwell J.M."/>
            <person name="Nellist C.F."/>
            <person name="Harrison R.J."/>
        </authorList>
    </citation>
    <scope>NUCLEOTIDE SEQUENCE [LARGE SCALE GENOMIC DNA]</scope>
    <source>
        <strain evidence="1 2">NOV-77</strain>
    </source>
</reference>
<evidence type="ECO:0000313" key="1">
    <source>
        <dbReference type="EMBL" id="KAE9303859.1"/>
    </source>
</evidence>